<dbReference type="AlphaFoldDB" id="A0A0G4I2F3"/>
<dbReference type="EMBL" id="CDMZ01004847">
    <property type="protein sequence ID" value="CEM51092.1"/>
    <property type="molecule type" value="Genomic_DNA"/>
</dbReference>
<dbReference type="VEuPathDB" id="CryptoDB:Cvel_10378"/>
<dbReference type="PhylomeDB" id="A0A0G4I2F3"/>
<keyword evidence="3 7" id="KW-0064">Aspartyl protease</keyword>
<dbReference type="GO" id="GO:0004190">
    <property type="term" value="F:aspartic-type endopeptidase activity"/>
    <property type="evidence" value="ECO:0007669"/>
    <property type="project" value="UniProtKB-KW"/>
</dbReference>
<keyword evidence="2 7" id="KW-0645">Protease</keyword>
<dbReference type="CDD" id="cd05471">
    <property type="entry name" value="pepsin_like"/>
    <property type="match status" value="1"/>
</dbReference>
<dbReference type="GO" id="GO:0016485">
    <property type="term" value="P:protein processing"/>
    <property type="evidence" value="ECO:0007669"/>
    <property type="project" value="UniProtKB-ARBA"/>
</dbReference>
<feature type="active site" evidence="5">
    <location>
        <position position="109"/>
    </location>
</feature>
<keyword evidence="6" id="KW-1015">Disulfide bond</keyword>
<dbReference type="PRINTS" id="PR00792">
    <property type="entry name" value="PEPSIN"/>
</dbReference>
<organism evidence="10">
    <name type="scientific">Chromera velia CCMP2878</name>
    <dbReference type="NCBI Taxonomy" id="1169474"/>
    <lineage>
        <taxon>Eukaryota</taxon>
        <taxon>Sar</taxon>
        <taxon>Alveolata</taxon>
        <taxon>Colpodellida</taxon>
        <taxon>Chromeraceae</taxon>
        <taxon>Chromera</taxon>
    </lineage>
</organism>
<feature type="active site" evidence="5">
    <location>
        <position position="292"/>
    </location>
</feature>
<evidence type="ECO:0000313" key="10">
    <source>
        <dbReference type="EMBL" id="CEM51092.1"/>
    </source>
</evidence>
<dbReference type="InterPro" id="IPR021109">
    <property type="entry name" value="Peptidase_aspartic_dom_sf"/>
</dbReference>
<dbReference type="InterPro" id="IPR033121">
    <property type="entry name" value="PEPTIDASE_A1"/>
</dbReference>
<evidence type="ECO:0000256" key="6">
    <source>
        <dbReference type="PIRSR" id="PIRSR601461-2"/>
    </source>
</evidence>
<dbReference type="PANTHER" id="PTHR47966:SF51">
    <property type="entry name" value="BETA-SITE APP-CLEAVING ENZYME, ISOFORM A-RELATED"/>
    <property type="match status" value="1"/>
</dbReference>
<evidence type="ECO:0000256" key="3">
    <source>
        <dbReference type="ARBA" id="ARBA00022750"/>
    </source>
</evidence>
<dbReference type="PROSITE" id="PS51767">
    <property type="entry name" value="PEPTIDASE_A1"/>
    <property type="match status" value="1"/>
</dbReference>
<dbReference type="Pfam" id="PF00026">
    <property type="entry name" value="Asp"/>
    <property type="match status" value="1"/>
</dbReference>
<proteinExistence type="inferred from homology"/>
<dbReference type="SUPFAM" id="SSF50630">
    <property type="entry name" value="Acid proteases"/>
    <property type="match status" value="1"/>
</dbReference>
<feature type="compositionally biased region" description="Basic and acidic residues" evidence="8">
    <location>
        <begin position="513"/>
        <end position="538"/>
    </location>
</feature>
<keyword evidence="4 7" id="KW-0378">Hydrolase</keyword>
<feature type="compositionally biased region" description="Basic and acidic residues" evidence="8">
    <location>
        <begin position="438"/>
        <end position="502"/>
    </location>
</feature>
<reference evidence="10" key="1">
    <citation type="submission" date="2014-11" db="EMBL/GenBank/DDBJ databases">
        <authorList>
            <person name="Otto D Thomas"/>
            <person name="Naeem Raeece"/>
        </authorList>
    </citation>
    <scope>NUCLEOTIDE SEQUENCE</scope>
</reference>
<name>A0A0G4I2F3_9ALVE</name>
<evidence type="ECO:0000256" key="1">
    <source>
        <dbReference type="ARBA" id="ARBA00007447"/>
    </source>
</evidence>
<evidence type="ECO:0000259" key="9">
    <source>
        <dbReference type="PROSITE" id="PS51767"/>
    </source>
</evidence>
<gene>
    <name evidence="10" type="ORF">Cvel_10378</name>
</gene>
<evidence type="ECO:0000256" key="4">
    <source>
        <dbReference type="ARBA" id="ARBA00022801"/>
    </source>
</evidence>
<dbReference type="FunFam" id="2.40.70.10:FF:000115">
    <property type="entry name" value="Lysosomal aspartic protease"/>
    <property type="match status" value="1"/>
</dbReference>
<sequence>MAKSDQHKEGHFALKIHRVPSHARVLWNAGFAPAPYLQKITFLCRAAHEDPVKQEHCIANAQGEGTPPFSSSHPDAQIDEVPMKDFLDAEYYAQVQVGSSKQTFNLILDTGSANVWVPAKGGNADPLKHTLYDNTLSSSYVSLLMPFNIMYGSGPVSGKMASDTMTVGSVTLKRVVFAEVFNISGLGALYNSVVMDGIVGLGFAAISEGGVKPVWQQMYDEGLIPEPKLSFWMSSKEEDNSEVVFGGTNSKHHDGPIRFTPLISESYWLVKMTQMLIDDEDMLTRPQRAIVDSGTSIILGPLPIVTKIMERMRAVCNHGLCAVPCSRKADLPDIHFRFPVLEGEVLLEDQRLQLTLTPDDYLMDSGQEAMGQRICFIEMRGDPIASDMWILGDTFMRAYYTVFDGTRGSERVGFAKAVHTTSNSTTDPTSSPDPAEALQKEEGKGTTDKEALQKEEGKGTTDKEALQKEEGKGTTDKKPERKAAEEKETPRRIRRETTEKGKPPGSAEEQAEALERTEKSVSEKLRNDREGEPGREYKSQFPWHQLQQPYREVARKGKEKSQDDANIPE</sequence>
<feature type="region of interest" description="Disordered" evidence="8">
    <location>
        <begin position="419"/>
        <end position="569"/>
    </location>
</feature>
<dbReference type="InterPro" id="IPR034164">
    <property type="entry name" value="Pepsin-like_dom"/>
</dbReference>
<protein>
    <recommendedName>
        <fullName evidence="9">Peptidase A1 domain-containing protein</fullName>
    </recommendedName>
</protein>
<feature type="domain" description="Peptidase A1" evidence="9">
    <location>
        <begin position="91"/>
        <end position="415"/>
    </location>
</feature>
<feature type="compositionally biased region" description="Basic and acidic residues" evidence="8">
    <location>
        <begin position="552"/>
        <end position="563"/>
    </location>
</feature>
<dbReference type="PROSITE" id="PS00141">
    <property type="entry name" value="ASP_PROTEASE"/>
    <property type="match status" value="2"/>
</dbReference>
<evidence type="ECO:0000256" key="8">
    <source>
        <dbReference type="SAM" id="MobiDB-lite"/>
    </source>
</evidence>
<feature type="compositionally biased region" description="Low complexity" evidence="8">
    <location>
        <begin position="420"/>
        <end position="434"/>
    </location>
</feature>
<dbReference type="InterPro" id="IPR001461">
    <property type="entry name" value="Aspartic_peptidase_A1"/>
</dbReference>
<comment type="similarity">
    <text evidence="1 7">Belongs to the peptidase A1 family.</text>
</comment>
<dbReference type="PANTHER" id="PTHR47966">
    <property type="entry name" value="BETA-SITE APP-CLEAVING ENZYME, ISOFORM A-RELATED"/>
    <property type="match status" value="1"/>
</dbReference>
<feature type="disulfide bond" evidence="6">
    <location>
        <begin position="325"/>
        <end position="375"/>
    </location>
</feature>
<dbReference type="InterPro" id="IPR001969">
    <property type="entry name" value="Aspartic_peptidase_AS"/>
</dbReference>
<accession>A0A0G4I2F3</accession>
<dbReference type="Gene3D" id="2.40.70.10">
    <property type="entry name" value="Acid Proteases"/>
    <property type="match status" value="2"/>
</dbReference>
<evidence type="ECO:0000256" key="2">
    <source>
        <dbReference type="ARBA" id="ARBA00022670"/>
    </source>
</evidence>
<evidence type="ECO:0000256" key="7">
    <source>
        <dbReference type="RuleBase" id="RU000454"/>
    </source>
</evidence>
<evidence type="ECO:0000256" key="5">
    <source>
        <dbReference type="PIRSR" id="PIRSR601461-1"/>
    </source>
</evidence>